<protein>
    <recommendedName>
        <fullName evidence="3">LPS-assembly lipoprotein</fullName>
    </recommendedName>
</protein>
<reference evidence="1 2" key="1">
    <citation type="submission" date="2019-06" db="EMBL/GenBank/DDBJ databases">
        <title>New taxonomy in bacterial strain CC-CFT640, isolated from vineyard.</title>
        <authorList>
            <person name="Lin S.-Y."/>
            <person name="Tsai C.-F."/>
            <person name="Young C.-C."/>
        </authorList>
    </citation>
    <scope>NUCLEOTIDE SEQUENCE [LARGE SCALE GENOMIC DNA]</scope>
    <source>
        <strain evidence="1 2">CC-CFT640</strain>
    </source>
</reference>
<dbReference type="GO" id="GO:0043165">
    <property type="term" value="P:Gram-negative-bacterium-type cell outer membrane assembly"/>
    <property type="evidence" value="ECO:0007669"/>
    <property type="project" value="InterPro"/>
</dbReference>
<evidence type="ECO:0000313" key="2">
    <source>
        <dbReference type="Proteomes" id="UP000321638"/>
    </source>
</evidence>
<gene>
    <name evidence="1" type="ORF">FHP25_22690</name>
</gene>
<dbReference type="Gene3D" id="3.30.160.150">
    <property type="entry name" value="Lipoprotein like domain"/>
    <property type="match status" value="1"/>
</dbReference>
<proteinExistence type="predicted"/>
<name>A0A5C8PGU1_9HYPH</name>
<dbReference type="GO" id="GO:0019867">
    <property type="term" value="C:outer membrane"/>
    <property type="evidence" value="ECO:0007669"/>
    <property type="project" value="InterPro"/>
</dbReference>
<keyword evidence="2" id="KW-1185">Reference proteome</keyword>
<dbReference type="AlphaFoldDB" id="A0A5C8PGU1"/>
<dbReference type="PROSITE" id="PS51257">
    <property type="entry name" value="PROKAR_LIPOPROTEIN"/>
    <property type="match status" value="1"/>
</dbReference>
<comment type="caution">
    <text evidence="1">The sequence shown here is derived from an EMBL/GenBank/DDBJ whole genome shotgun (WGS) entry which is preliminary data.</text>
</comment>
<evidence type="ECO:0008006" key="3">
    <source>
        <dbReference type="Google" id="ProtNLM"/>
    </source>
</evidence>
<sequence>MTARLSVHLHNREVIARCAAALLLMTLVAACGFEPMYADRTGTAPPDQQTAQGSVQNDLFSTRVTTIQDRAGQILRNRLIDRLNPHGEPAQPIYYLVIRTHEQKDSVLTRSDEFSTATNLRLSVDYEVRDPQGNVLTTGYSRTITRYNTLESQYATIAAEDNARERATRELAEDIRAKLAVFYAYRRKL</sequence>
<accession>A0A5C8PGU1</accession>
<organism evidence="1 2">
    <name type="scientific">Vineibacter terrae</name>
    <dbReference type="NCBI Taxonomy" id="2586908"/>
    <lineage>
        <taxon>Bacteria</taxon>
        <taxon>Pseudomonadati</taxon>
        <taxon>Pseudomonadota</taxon>
        <taxon>Alphaproteobacteria</taxon>
        <taxon>Hyphomicrobiales</taxon>
        <taxon>Vineibacter</taxon>
    </lineage>
</organism>
<dbReference type="OrthoDB" id="8480109at2"/>
<evidence type="ECO:0000313" key="1">
    <source>
        <dbReference type="EMBL" id="TXL73008.1"/>
    </source>
</evidence>
<dbReference type="RefSeq" id="WP_147849264.1">
    <property type="nucleotide sequence ID" value="NZ_VDUZ01000028.1"/>
</dbReference>
<dbReference type="InterPro" id="IPR007485">
    <property type="entry name" value="LPS_assembly_LptE"/>
</dbReference>
<dbReference type="EMBL" id="VDUZ01000028">
    <property type="protein sequence ID" value="TXL73008.1"/>
    <property type="molecule type" value="Genomic_DNA"/>
</dbReference>
<dbReference type="Pfam" id="PF04390">
    <property type="entry name" value="LptE"/>
    <property type="match status" value="1"/>
</dbReference>
<dbReference type="Proteomes" id="UP000321638">
    <property type="component" value="Unassembled WGS sequence"/>
</dbReference>